<evidence type="ECO:0000256" key="5">
    <source>
        <dbReference type="ARBA" id="ARBA00023136"/>
    </source>
</evidence>
<proteinExistence type="predicted"/>
<evidence type="ECO:0000256" key="4">
    <source>
        <dbReference type="ARBA" id="ARBA00022989"/>
    </source>
</evidence>
<name>A0A0M2HPX9_9MICO</name>
<evidence type="ECO:0000256" key="6">
    <source>
        <dbReference type="SAM" id="Phobius"/>
    </source>
</evidence>
<evidence type="ECO:0000313" key="9">
    <source>
        <dbReference type="Proteomes" id="UP000033900"/>
    </source>
</evidence>
<dbReference type="EMBL" id="JYJB01000010">
    <property type="protein sequence ID" value="KJL46542.1"/>
    <property type="molecule type" value="Genomic_DNA"/>
</dbReference>
<evidence type="ECO:0000256" key="1">
    <source>
        <dbReference type="ARBA" id="ARBA00004651"/>
    </source>
</evidence>
<keyword evidence="4 6" id="KW-1133">Transmembrane helix</keyword>
<gene>
    <name evidence="8" type="ORF">RS84_03178</name>
</gene>
<dbReference type="STRING" id="273678.RS84_03178"/>
<keyword evidence="2" id="KW-1003">Cell membrane</keyword>
<accession>A0A0M2HPX9</accession>
<dbReference type="GO" id="GO:0005886">
    <property type="term" value="C:plasma membrane"/>
    <property type="evidence" value="ECO:0007669"/>
    <property type="project" value="UniProtKB-SubCell"/>
</dbReference>
<feature type="domain" description="Cardiolipin synthase N-terminal" evidence="7">
    <location>
        <begin position="23"/>
        <end position="65"/>
    </location>
</feature>
<comment type="subcellular location">
    <subcellularLocation>
        <location evidence="1">Cell membrane</location>
        <topology evidence="1">Multi-pass membrane protein</topology>
    </subcellularLocation>
</comment>
<comment type="caution">
    <text evidence="8">The sequence shown here is derived from an EMBL/GenBank/DDBJ whole genome shotgun (WGS) entry which is preliminary data.</text>
</comment>
<dbReference type="AlphaFoldDB" id="A0A0M2HPX9"/>
<protein>
    <recommendedName>
        <fullName evidence="7">Cardiolipin synthase N-terminal domain-containing protein</fullName>
    </recommendedName>
</protein>
<keyword evidence="3 6" id="KW-0812">Transmembrane</keyword>
<evidence type="ECO:0000259" key="7">
    <source>
        <dbReference type="Pfam" id="PF13396"/>
    </source>
</evidence>
<dbReference type="Proteomes" id="UP000033900">
    <property type="component" value="Unassembled WGS sequence"/>
</dbReference>
<organism evidence="8 9">
    <name type="scientific">Microbacterium hydrocarbonoxydans</name>
    <dbReference type="NCBI Taxonomy" id="273678"/>
    <lineage>
        <taxon>Bacteria</taxon>
        <taxon>Bacillati</taxon>
        <taxon>Actinomycetota</taxon>
        <taxon>Actinomycetes</taxon>
        <taxon>Micrococcales</taxon>
        <taxon>Microbacteriaceae</taxon>
        <taxon>Microbacterium</taxon>
    </lineage>
</organism>
<dbReference type="Pfam" id="PF13396">
    <property type="entry name" value="PLDc_N"/>
    <property type="match status" value="1"/>
</dbReference>
<evidence type="ECO:0000313" key="8">
    <source>
        <dbReference type="EMBL" id="KJL46542.1"/>
    </source>
</evidence>
<dbReference type="RefSeq" id="WP_052676401.1">
    <property type="nucleotide sequence ID" value="NZ_JYJB01000010.1"/>
</dbReference>
<evidence type="ECO:0000256" key="3">
    <source>
        <dbReference type="ARBA" id="ARBA00022692"/>
    </source>
</evidence>
<evidence type="ECO:0000256" key="2">
    <source>
        <dbReference type="ARBA" id="ARBA00022475"/>
    </source>
</evidence>
<dbReference type="InterPro" id="IPR027379">
    <property type="entry name" value="CLS_N"/>
</dbReference>
<reference evidence="8 9" key="1">
    <citation type="submission" date="2015-02" db="EMBL/GenBank/DDBJ databases">
        <title>Draft genome sequences of ten Microbacterium spp. with emphasis on heavy metal contaminated environments.</title>
        <authorList>
            <person name="Corretto E."/>
        </authorList>
    </citation>
    <scope>NUCLEOTIDE SEQUENCE [LARGE SCALE GENOMIC DNA]</scope>
    <source>
        <strain evidence="8 9">SA35</strain>
    </source>
</reference>
<dbReference type="PATRIC" id="fig|273678.4.peg.3174"/>
<feature type="transmembrane region" description="Helical" evidence="6">
    <location>
        <begin position="12"/>
        <end position="30"/>
    </location>
</feature>
<keyword evidence="9" id="KW-1185">Reference proteome</keyword>
<feature type="transmembrane region" description="Helical" evidence="6">
    <location>
        <begin position="42"/>
        <end position="63"/>
    </location>
</feature>
<keyword evidence="5 6" id="KW-0472">Membrane</keyword>
<sequence>MNPLIPTAYDVFWSVLAAGMLAWSIAAFVSMLRTRTLNGLRFLAWFLLLILLPLLGATAWFVYGRRAEALRP</sequence>
<dbReference type="OrthoDB" id="5023747at2"/>